<keyword evidence="3" id="KW-1185">Reference proteome</keyword>
<accession>A0ABS4DLL9</accession>
<evidence type="ECO:0000313" key="3">
    <source>
        <dbReference type="Proteomes" id="UP000823790"/>
    </source>
</evidence>
<feature type="transmembrane region" description="Helical" evidence="1">
    <location>
        <begin position="12"/>
        <end position="32"/>
    </location>
</feature>
<evidence type="ECO:0000313" key="2">
    <source>
        <dbReference type="EMBL" id="MBP1473960.1"/>
    </source>
</evidence>
<keyword evidence="1" id="KW-1133">Transmembrane helix</keyword>
<dbReference type="EMBL" id="JAGJRS010000013">
    <property type="protein sequence ID" value="MBP1473960.1"/>
    <property type="molecule type" value="Genomic_DNA"/>
</dbReference>
<gene>
    <name evidence="2" type="ORF">J7I44_06595</name>
</gene>
<feature type="transmembrane region" description="Helical" evidence="1">
    <location>
        <begin position="38"/>
        <end position="56"/>
    </location>
</feature>
<feature type="transmembrane region" description="Helical" evidence="1">
    <location>
        <begin position="117"/>
        <end position="136"/>
    </location>
</feature>
<feature type="transmembrane region" description="Helical" evidence="1">
    <location>
        <begin position="68"/>
        <end position="88"/>
    </location>
</feature>
<sequence>MATDAAPARRFGLWRVATWIVLLLAAFGGVLYLRHGDWPYLVGTFAVIVVCAGGILRQPWARPALRVVALLLALWALATGGLMLAQWGQFEMARTRAMTQPQPQLLLLVIEQARRSFLLGLVFKALLVPLLLWLAWQLGRSPVRAQFVARRGGYSAADGARRKQR</sequence>
<name>A0ABS4DLL9_9GAMM</name>
<keyword evidence="1" id="KW-0472">Membrane</keyword>
<evidence type="ECO:0000256" key="1">
    <source>
        <dbReference type="SAM" id="Phobius"/>
    </source>
</evidence>
<dbReference type="Proteomes" id="UP000823790">
    <property type="component" value="Unassembled WGS sequence"/>
</dbReference>
<reference evidence="2 3" key="1">
    <citation type="submission" date="2021-04" db="EMBL/GenBank/DDBJ databases">
        <authorList>
            <person name="Huq M.A."/>
        </authorList>
    </citation>
    <scope>NUCLEOTIDE SEQUENCE [LARGE SCALE GENOMIC DNA]</scope>
    <source>
        <strain evidence="2 3">MAH-13</strain>
    </source>
</reference>
<keyword evidence="1" id="KW-0812">Transmembrane</keyword>
<protein>
    <submittedName>
        <fullName evidence="2">Uncharacterized protein</fullName>
    </submittedName>
</protein>
<dbReference type="RefSeq" id="WP_209617746.1">
    <property type="nucleotide sequence ID" value="NZ_JAGJRS010000013.1"/>
</dbReference>
<organism evidence="2 3">
    <name type="scientific">Frateuria flava</name>
    <dbReference type="NCBI Taxonomy" id="2821489"/>
    <lineage>
        <taxon>Bacteria</taxon>
        <taxon>Pseudomonadati</taxon>
        <taxon>Pseudomonadota</taxon>
        <taxon>Gammaproteobacteria</taxon>
        <taxon>Lysobacterales</taxon>
        <taxon>Rhodanobacteraceae</taxon>
        <taxon>Frateuria</taxon>
    </lineage>
</organism>
<comment type="caution">
    <text evidence="2">The sequence shown here is derived from an EMBL/GenBank/DDBJ whole genome shotgun (WGS) entry which is preliminary data.</text>
</comment>
<proteinExistence type="predicted"/>